<evidence type="ECO:0000256" key="1">
    <source>
        <dbReference type="SAM" id="MobiDB-lite"/>
    </source>
</evidence>
<evidence type="ECO:0000313" key="3">
    <source>
        <dbReference type="Proteomes" id="UP001472677"/>
    </source>
</evidence>
<feature type="region of interest" description="Disordered" evidence="1">
    <location>
        <begin position="1"/>
        <end position="30"/>
    </location>
</feature>
<accession>A0ABR2G9U4</accession>
<dbReference type="Proteomes" id="UP001472677">
    <property type="component" value="Unassembled WGS sequence"/>
</dbReference>
<comment type="caution">
    <text evidence="2">The sequence shown here is derived from an EMBL/GenBank/DDBJ whole genome shotgun (WGS) entry which is preliminary data.</text>
</comment>
<reference evidence="2 3" key="1">
    <citation type="journal article" date="2024" name="G3 (Bethesda)">
        <title>Genome assembly of Hibiscus sabdariffa L. provides insights into metabolisms of medicinal natural products.</title>
        <authorList>
            <person name="Kim T."/>
        </authorList>
    </citation>
    <scope>NUCLEOTIDE SEQUENCE [LARGE SCALE GENOMIC DNA]</scope>
    <source>
        <strain evidence="2">TK-2024</strain>
        <tissue evidence="2">Old leaves</tissue>
    </source>
</reference>
<dbReference type="EMBL" id="JBBPBM010000002">
    <property type="protein sequence ID" value="KAK8597357.1"/>
    <property type="molecule type" value="Genomic_DNA"/>
</dbReference>
<keyword evidence="3" id="KW-1185">Reference proteome</keyword>
<sequence length="91" mass="10032">MGLEKEKPAGLDFGPNMRRSSLQNEETDDGVECNKNKMGSVLLEAENTRGLVLFCGNSVLVVCLMEIVELDVLTPYQCLQVVSVSLLTRLE</sequence>
<evidence type="ECO:0000313" key="2">
    <source>
        <dbReference type="EMBL" id="KAK8597357.1"/>
    </source>
</evidence>
<proteinExistence type="predicted"/>
<gene>
    <name evidence="2" type="ORF">V6N12_065827</name>
</gene>
<protein>
    <submittedName>
        <fullName evidence="2">Uncharacterized protein</fullName>
    </submittedName>
</protein>
<organism evidence="2 3">
    <name type="scientific">Hibiscus sabdariffa</name>
    <name type="common">roselle</name>
    <dbReference type="NCBI Taxonomy" id="183260"/>
    <lineage>
        <taxon>Eukaryota</taxon>
        <taxon>Viridiplantae</taxon>
        <taxon>Streptophyta</taxon>
        <taxon>Embryophyta</taxon>
        <taxon>Tracheophyta</taxon>
        <taxon>Spermatophyta</taxon>
        <taxon>Magnoliopsida</taxon>
        <taxon>eudicotyledons</taxon>
        <taxon>Gunneridae</taxon>
        <taxon>Pentapetalae</taxon>
        <taxon>rosids</taxon>
        <taxon>malvids</taxon>
        <taxon>Malvales</taxon>
        <taxon>Malvaceae</taxon>
        <taxon>Malvoideae</taxon>
        <taxon>Hibiscus</taxon>
    </lineage>
</organism>
<name>A0ABR2G9U4_9ROSI</name>